<gene>
    <name evidence="5" type="primary">marR_1</name>
    <name evidence="5" type="ORF">NCTC13336_01387</name>
</gene>
<dbReference type="SMART" id="SM00347">
    <property type="entry name" value="HTH_MARR"/>
    <property type="match status" value="1"/>
</dbReference>
<keyword evidence="2" id="KW-0238">DNA-binding</keyword>
<dbReference type="Proteomes" id="UP000254293">
    <property type="component" value="Unassembled WGS sequence"/>
</dbReference>
<feature type="domain" description="HTH marR-type" evidence="4">
    <location>
        <begin position="28"/>
        <end position="163"/>
    </location>
</feature>
<keyword evidence="6" id="KW-1185">Reference proteome</keyword>
<evidence type="ECO:0000256" key="1">
    <source>
        <dbReference type="ARBA" id="ARBA00023015"/>
    </source>
</evidence>
<dbReference type="PRINTS" id="PR00598">
    <property type="entry name" value="HTHMARR"/>
</dbReference>
<dbReference type="OrthoDB" id="32523at2"/>
<dbReference type="GO" id="GO:0003700">
    <property type="term" value="F:DNA-binding transcription factor activity"/>
    <property type="evidence" value="ECO:0007669"/>
    <property type="project" value="InterPro"/>
</dbReference>
<evidence type="ECO:0000256" key="2">
    <source>
        <dbReference type="ARBA" id="ARBA00023125"/>
    </source>
</evidence>
<dbReference type="AlphaFoldDB" id="A0A377R1Y6"/>
<evidence type="ECO:0000313" key="5">
    <source>
        <dbReference type="EMBL" id="STR02511.1"/>
    </source>
</evidence>
<proteinExistence type="predicted"/>
<keyword evidence="3" id="KW-0804">Transcription</keyword>
<evidence type="ECO:0000256" key="3">
    <source>
        <dbReference type="ARBA" id="ARBA00023163"/>
    </source>
</evidence>
<evidence type="ECO:0000259" key="4">
    <source>
        <dbReference type="PROSITE" id="PS50995"/>
    </source>
</evidence>
<dbReference type="SUPFAM" id="SSF46785">
    <property type="entry name" value="Winged helix' DNA-binding domain"/>
    <property type="match status" value="1"/>
</dbReference>
<dbReference type="EMBL" id="UGJJ01000002">
    <property type="protein sequence ID" value="STR02511.1"/>
    <property type="molecule type" value="Genomic_DNA"/>
</dbReference>
<sequence length="171" mass="18736">MSNQTDRVDDIIAQWHAARPDLRSGLPAMAILGRLNRCNALLAPQLGKIFAEYGLNFGEFDVLATLRRAGAPFILSPTALYATLMVSSGTMTHRLKILENRGLIDRLPNPDDSRSQLVQLSDAGKTLIDQAVTAHLANENALLSNLSDAEKQALDTGLRALLREWESDKTD</sequence>
<keyword evidence="1" id="KW-0805">Transcription regulation</keyword>
<dbReference type="PANTHER" id="PTHR42756:SF1">
    <property type="entry name" value="TRANSCRIPTIONAL REPRESSOR OF EMRAB OPERON"/>
    <property type="match status" value="1"/>
</dbReference>
<dbReference type="GO" id="GO:0003677">
    <property type="term" value="F:DNA binding"/>
    <property type="evidence" value="ECO:0007669"/>
    <property type="project" value="UniProtKB-KW"/>
</dbReference>
<name>A0A377R1Y6_9NEIS</name>
<dbReference type="InterPro" id="IPR036388">
    <property type="entry name" value="WH-like_DNA-bd_sf"/>
</dbReference>
<protein>
    <submittedName>
        <fullName evidence="5">Multiple antibiotic resistance protein marR</fullName>
    </submittedName>
</protein>
<dbReference type="PROSITE" id="PS50995">
    <property type="entry name" value="HTH_MARR_2"/>
    <property type="match status" value="1"/>
</dbReference>
<dbReference type="Pfam" id="PF01047">
    <property type="entry name" value="MarR"/>
    <property type="match status" value="1"/>
</dbReference>
<dbReference type="RefSeq" id="WP_115308430.1">
    <property type="nucleotide sequence ID" value="NZ_CP091516.1"/>
</dbReference>
<organism evidence="5 6">
    <name type="scientific">Kingella potus</name>
    <dbReference type="NCBI Taxonomy" id="265175"/>
    <lineage>
        <taxon>Bacteria</taxon>
        <taxon>Pseudomonadati</taxon>
        <taxon>Pseudomonadota</taxon>
        <taxon>Betaproteobacteria</taxon>
        <taxon>Neisseriales</taxon>
        <taxon>Neisseriaceae</taxon>
        <taxon>Kingella</taxon>
    </lineage>
</organism>
<reference evidence="5 6" key="1">
    <citation type="submission" date="2018-06" db="EMBL/GenBank/DDBJ databases">
        <authorList>
            <consortium name="Pathogen Informatics"/>
            <person name="Doyle S."/>
        </authorList>
    </citation>
    <scope>NUCLEOTIDE SEQUENCE [LARGE SCALE GENOMIC DNA]</scope>
    <source>
        <strain evidence="5 6">NCTC13336</strain>
    </source>
</reference>
<dbReference type="InterPro" id="IPR036390">
    <property type="entry name" value="WH_DNA-bd_sf"/>
</dbReference>
<evidence type="ECO:0000313" key="6">
    <source>
        <dbReference type="Proteomes" id="UP000254293"/>
    </source>
</evidence>
<accession>A0A377R1Y6</accession>
<dbReference type="PANTHER" id="PTHR42756">
    <property type="entry name" value="TRANSCRIPTIONAL REGULATOR, MARR"/>
    <property type="match status" value="1"/>
</dbReference>
<dbReference type="InterPro" id="IPR000835">
    <property type="entry name" value="HTH_MarR-typ"/>
</dbReference>
<dbReference type="Gene3D" id="1.10.10.10">
    <property type="entry name" value="Winged helix-like DNA-binding domain superfamily/Winged helix DNA-binding domain"/>
    <property type="match status" value="1"/>
</dbReference>